<name>A0AAU9RGE4_THLAR</name>
<evidence type="ECO:0000256" key="1">
    <source>
        <dbReference type="SAM" id="MobiDB-lite"/>
    </source>
</evidence>
<feature type="region of interest" description="Disordered" evidence="1">
    <location>
        <begin position="44"/>
        <end position="92"/>
    </location>
</feature>
<dbReference type="EMBL" id="OU466857">
    <property type="protein sequence ID" value="CAH2037747.1"/>
    <property type="molecule type" value="Genomic_DNA"/>
</dbReference>
<dbReference type="AlphaFoldDB" id="A0AAU9RGE4"/>
<keyword evidence="3" id="KW-1185">Reference proteome</keyword>
<sequence length="104" mass="12153">MEVFDRDLTFFYPLDLTLESHRPYRSSRDRDSCCTLKSIIEHGSLSSQEKSEKDSTAKHKEEKGEKESSFKRLPSCFQEDPDGEEEEKSAETQVLKARVIRNYM</sequence>
<feature type="compositionally biased region" description="Acidic residues" evidence="1">
    <location>
        <begin position="79"/>
        <end position="88"/>
    </location>
</feature>
<organism evidence="2 3">
    <name type="scientific">Thlaspi arvense</name>
    <name type="common">Field penny-cress</name>
    <dbReference type="NCBI Taxonomy" id="13288"/>
    <lineage>
        <taxon>Eukaryota</taxon>
        <taxon>Viridiplantae</taxon>
        <taxon>Streptophyta</taxon>
        <taxon>Embryophyta</taxon>
        <taxon>Tracheophyta</taxon>
        <taxon>Spermatophyta</taxon>
        <taxon>Magnoliopsida</taxon>
        <taxon>eudicotyledons</taxon>
        <taxon>Gunneridae</taxon>
        <taxon>Pentapetalae</taxon>
        <taxon>rosids</taxon>
        <taxon>malvids</taxon>
        <taxon>Brassicales</taxon>
        <taxon>Brassicaceae</taxon>
        <taxon>Thlaspideae</taxon>
        <taxon>Thlaspi</taxon>
    </lineage>
</organism>
<gene>
    <name evidence="2" type="ORF">TAV2_LOCUS3575</name>
</gene>
<dbReference type="Proteomes" id="UP000836841">
    <property type="component" value="Chromosome 1"/>
</dbReference>
<protein>
    <submittedName>
        <fullName evidence="2">Uncharacterized protein</fullName>
    </submittedName>
</protein>
<reference evidence="2 3" key="1">
    <citation type="submission" date="2022-03" db="EMBL/GenBank/DDBJ databases">
        <authorList>
            <person name="Nunn A."/>
            <person name="Chopra R."/>
            <person name="Nunn A."/>
            <person name="Contreras Garrido A."/>
        </authorList>
    </citation>
    <scope>NUCLEOTIDE SEQUENCE [LARGE SCALE GENOMIC DNA]</scope>
</reference>
<feature type="compositionally biased region" description="Basic and acidic residues" evidence="1">
    <location>
        <begin position="49"/>
        <end position="70"/>
    </location>
</feature>
<evidence type="ECO:0000313" key="2">
    <source>
        <dbReference type="EMBL" id="CAH2037747.1"/>
    </source>
</evidence>
<evidence type="ECO:0000313" key="3">
    <source>
        <dbReference type="Proteomes" id="UP000836841"/>
    </source>
</evidence>
<accession>A0AAU9RGE4</accession>
<proteinExistence type="predicted"/>